<comment type="caution">
    <text evidence="1">The sequence shown here is derived from an EMBL/GenBank/DDBJ whole genome shotgun (WGS) entry which is preliminary data.</text>
</comment>
<gene>
    <name evidence="1" type="ORF">IQ235_03410</name>
</gene>
<evidence type="ECO:0000313" key="2">
    <source>
        <dbReference type="Proteomes" id="UP000621799"/>
    </source>
</evidence>
<dbReference type="Proteomes" id="UP000621799">
    <property type="component" value="Unassembled WGS sequence"/>
</dbReference>
<protein>
    <submittedName>
        <fullName evidence="1">Uncharacterized protein</fullName>
    </submittedName>
</protein>
<organism evidence="1 2">
    <name type="scientific">Zarconia navalis LEGE 11467</name>
    <dbReference type="NCBI Taxonomy" id="1828826"/>
    <lineage>
        <taxon>Bacteria</taxon>
        <taxon>Bacillati</taxon>
        <taxon>Cyanobacteriota</taxon>
        <taxon>Cyanophyceae</taxon>
        <taxon>Oscillatoriophycideae</taxon>
        <taxon>Oscillatoriales</taxon>
        <taxon>Oscillatoriales incertae sedis</taxon>
        <taxon>Zarconia</taxon>
        <taxon>Zarconia navalis</taxon>
    </lineage>
</organism>
<keyword evidence="2" id="KW-1185">Reference proteome</keyword>
<evidence type="ECO:0000313" key="1">
    <source>
        <dbReference type="EMBL" id="MBE9039840.1"/>
    </source>
</evidence>
<accession>A0A928VY66</accession>
<dbReference type="EMBL" id="JADEXN010000036">
    <property type="protein sequence ID" value="MBE9039840.1"/>
    <property type="molecule type" value="Genomic_DNA"/>
</dbReference>
<reference evidence="1" key="1">
    <citation type="submission" date="2020-10" db="EMBL/GenBank/DDBJ databases">
        <authorList>
            <person name="Castelo-Branco R."/>
            <person name="Eusebio N."/>
            <person name="Adriana R."/>
            <person name="Vieira A."/>
            <person name="Brugerolle De Fraissinette N."/>
            <person name="Rezende De Castro R."/>
            <person name="Schneider M.P."/>
            <person name="Vasconcelos V."/>
            <person name="Leao P.N."/>
        </authorList>
    </citation>
    <scope>NUCLEOTIDE SEQUENCE</scope>
    <source>
        <strain evidence="1">LEGE 11467</strain>
    </source>
</reference>
<name>A0A928VY66_9CYAN</name>
<dbReference type="RefSeq" id="WP_264320100.1">
    <property type="nucleotide sequence ID" value="NZ_JADEXN010000036.1"/>
</dbReference>
<proteinExistence type="predicted"/>
<dbReference type="AlphaFoldDB" id="A0A928VY66"/>
<sequence>MTPVMLRQLWLSIEATQTNVLLTLDDPSLVQWLMKQFKQERALNRDEVHILSDYISSKILLIRDLAHQRLITES</sequence>